<dbReference type="FunCoup" id="A0A1Y2BNE8">
    <property type="interactions" value="198"/>
</dbReference>
<evidence type="ECO:0000313" key="12">
    <source>
        <dbReference type="Proteomes" id="UP000193986"/>
    </source>
</evidence>
<evidence type="ECO:0000256" key="4">
    <source>
        <dbReference type="ARBA" id="ARBA00022692"/>
    </source>
</evidence>
<dbReference type="InterPro" id="IPR029012">
    <property type="entry name" value="Helix_hairpin_bin_sf"/>
</dbReference>
<feature type="topological domain" description="Lumenal" evidence="8">
    <location>
        <begin position="1"/>
        <end position="4"/>
    </location>
</feature>
<evidence type="ECO:0000256" key="5">
    <source>
        <dbReference type="ARBA" id="ARBA00022824"/>
    </source>
</evidence>
<dbReference type="STRING" id="71784.A0A1Y2BNE8"/>
<proteinExistence type="inferred from homology"/>
<keyword evidence="5 8" id="KW-0256">Endoplasmic reticulum</keyword>
<dbReference type="Pfam" id="PF04420">
    <property type="entry name" value="CHD5"/>
    <property type="match status" value="1"/>
</dbReference>
<keyword evidence="7 8" id="KW-0472">Membrane</keyword>
<dbReference type="GO" id="GO:0071816">
    <property type="term" value="P:tail-anchored membrane protein insertion into ER membrane"/>
    <property type="evidence" value="ECO:0007669"/>
    <property type="project" value="InterPro"/>
</dbReference>
<dbReference type="PANTHER" id="PTHR42650:SF1">
    <property type="entry name" value="GUIDED ENTRY OF TAIL-ANCHORED PROTEINS FACTOR 1"/>
    <property type="match status" value="1"/>
</dbReference>
<evidence type="ECO:0000256" key="7">
    <source>
        <dbReference type="ARBA" id="ARBA00023136"/>
    </source>
</evidence>
<comment type="caution">
    <text evidence="11">The sequence shown here is derived from an EMBL/GenBank/DDBJ whole genome shotgun (WGS) entry which is preliminary data.</text>
</comment>
<name>A0A1Y2BNE8_9TREE</name>
<dbReference type="Proteomes" id="UP000193986">
    <property type="component" value="Unassembled WGS sequence"/>
</dbReference>
<dbReference type="InParanoid" id="A0A1Y2BNE8"/>
<comment type="similarity">
    <text evidence="2 8">Belongs to the WRB/GET1 family.</text>
</comment>
<feature type="topological domain" description="Cytoplasmic" evidence="8">
    <location>
        <begin position="171"/>
        <end position="215"/>
    </location>
</feature>
<evidence type="ECO:0000256" key="6">
    <source>
        <dbReference type="ARBA" id="ARBA00022989"/>
    </source>
</evidence>
<keyword evidence="6 8" id="KW-1133">Transmembrane helix</keyword>
<evidence type="ECO:0000256" key="10">
    <source>
        <dbReference type="SAM" id="SignalP"/>
    </source>
</evidence>
<dbReference type="InterPro" id="IPR028945">
    <property type="entry name" value="Get1"/>
</dbReference>
<feature type="transmembrane region" description="Helical" evidence="9">
    <location>
        <begin position="100"/>
        <end position="123"/>
    </location>
</feature>
<dbReference type="HAMAP" id="MF_03113">
    <property type="entry name" value="Get1"/>
    <property type="match status" value="1"/>
</dbReference>
<keyword evidence="4 8" id="KW-0812">Transmembrane</keyword>
<dbReference type="InterPro" id="IPR027538">
    <property type="entry name" value="Get1_fungi"/>
</dbReference>
<dbReference type="Gene3D" id="1.10.287.660">
    <property type="entry name" value="Helix hairpin bin"/>
    <property type="match status" value="1"/>
</dbReference>
<comment type="subcellular location">
    <subcellularLocation>
        <location evidence="1">Endoplasmic reticulum membrane</location>
        <topology evidence="1">Multi-pass membrane protein</topology>
    </subcellularLocation>
</comment>
<evidence type="ECO:0000256" key="8">
    <source>
        <dbReference type="HAMAP-Rule" id="MF_03113"/>
    </source>
</evidence>
<dbReference type="EMBL" id="MCFC01000001">
    <property type="protein sequence ID" value="ORY35685.1"/>
    <property type="molecule type" value="Genomic_DNA"/>
</dbReference>
<gene>
    <name evidence="8" type="primary">GET1</name>
    <name evidence="11" type="ORF">BCR39DRAFT_555822</name>
</gene>
<feature type="signal peptide" evidence="10">
    <location>
        <begin position="1"/>
        <end position="17"/>
    </location>
</feature>
<evidence type="ECO:0000256" key="9">
    <source>
        <dbReference type="SAM" id="Phobius"/>
    </source>
</evidence>
<evidence type="ECO:0000313" key="11">
    <source>
        <dbReference type="EMBL" id="ORY35685.1"/>
    </source>
</evidence>
<feature type="chain" id="PRO_5010996014" evidence="10">
    <location>
        <begin position="18"/>
        <end position="215"/>
    </location>
</feature>
<keyword evidence="10" id="KW-0732">Signal</keyword>
<dbReference type="OrthoDB" id="69461at2759"/>
<dbReference type="GO" id="GO:0043529">
    <property type="term" value="C:GET complex"/>
    <property type="evidence" value="ECO:0007669"/>
    <property type="project" value="InterPro"/>
</dbReference>
<dbReference type="PANTHER" id="PTHR42650">
    <property type="entry name" value="TAIL-ANCHORED PROTEIN INSERTION RECEPTOR WRB"/>
    <property type="match status" value="1"/>
</dbReference>
<dbReference type="GO" id="GO:0043495">
    <property type="term" value="F:protein-membrane adaptor activity"/>
    <property type="evidence" value="ECO:0007669"/>
    <property type="project" value="TreeGrafter"/>
</dbReference>
<organism evidence="11 12">
    <name type="scientific">Naematelia encephala</name>
    <dbReference type="NCBI Taxonomy" id="71784"/>
    <lineage>
        <taxon>Eukaryota</taxon>
        <taxon>Fungi</taxon>
        <taxon>Dikarya</taxon>
        <taxon>Basidiomycota</taxon>
        <taxon>Agaricomycotina</taxon>
        <taxon>Tremellomycetes</taxon>
        <taxon>Tremellales</taxon>
        <taxon>Naemateliaceae</taxon>
        <taxon>Naematelia</taxon>
    </lineage>
</organism>
<keyword evidence="12" id="KW-1185">Reference proteome</keyword>
<reference evidence="11 12" key="1">
    <citation type="submission" date="2016-07" db="EMBL/GenBank/DDBJ databases">
        <title>Pervasive Adenine N6-methylation of Active Genes in Fungi.</title>
        <authorList>
            <consortium name="DOE Joint Genome Institute"/>
            <person name="Mondo S.J."/>
            <person name="Dannebaum R.O."/>
            <person name="Kuo R.C."/>
            <person name="Labutti K."/>
            <person name="Haridas S."/>
            <person name="Kuo A."/>
            <person name="Salamov A."/>
            <person name="Ahrendt S.R."/>
            <person name="Lipzen A."/>
            <person name="Sullivan W."/>
            <person name="Andreopoulos W.B."/>
            <person name="Clum A."/>
            <person name="Lindquist E."/>
            <person name="Daum C."/>
            <person name="Ramamoorthy G.K."/>
            <person name="Gryganskyi A."/>
            <person name="Culley D."/>
            <person name="Magnuson J.K."/>
            <person name="James T.Y."/>
            <person name="O'Malley M.A."/>
            <person name="Stajich J.E."/>
            <person name="Spatafora J.W."/>
            <person name="Visel A."/>
            <person name="Grigoriev I.V."/>
        </authorList>
    </citation>
    <scope>NUCLEOTIDE SEQUENCE [LARGE SCALE GENOMIC DNA]</scope>
    <source>
        <strain evidence="11 12">68-887.2</strain>
    </source>
</reference>
<comment type="caution">
    <text evidence="8">Lacks conserved residue(s) required for the propagation of feature annotation.</text>
</comment>
<dbReference type="GO" id="GO:0005789">
    <property type="term" value="C:endoplasmic reticulum membrane"/>
    <property type="evidence" value="ECO:0007669"/>
    <property type="project" value="UniProtKB-SubCell"/>
</dbReference>
<evidence type="ECO:0000256" key="2">
    <source>
        <dbReference type="ARBA" id="ARBA00010799"/>
    </source>
</evidence>
<sequence>MANLALLIFGVVFITQAVSWIGKSVLQELAFSLYARIFLSSLYSKQRTLRSQVLKEKADLAKTSSQDEFAKWAKLKRKVEKSLADLETINSQLGSAKTSFSLRFSSVLWLVTTGAQLVLVWWYRRQPVFYLPQTWTPGVVRWILSFPSAPSGSVSSGAWCTVCKRVLSTLEEIVKDLILPSGVTAPIPTAPVPATSEKTPAARIEPLEIEHDKLD</sequence>
<evidence type="ECO:0000256" key="1">
    <source>
        <dbReference type="ARBA" id="ARBA00004477"/>
    </source>
</evidence>
<keyword evidence="3 8" id="KW-0813">Transport</keyword>
<evidence type="ECO:0000256" key="3">
    <source>
        <dbReference type="ARBA" id="ARBA00022448"/>
    </source>
</evidence>
<protein>
    <submittedName>
        <fullName evidence="11">Protein GET1</fullName>
    </submittedName>
</protein>
<dbReference type="AlphaFoldDB" id="A0A1Y2BNE8"/>
<accession>A0A1Y2BNE8</accession>